<comment type="similarity">
    <text evidence="1">Belongs to the helicase family.</text>
</comment>
<dbReference type="GO" id="GO:0006281">
    <property type="term" value="P:DNA repair"/>
    <property type="evidence" value="ECO:0007669"/>
    <property type="project" value="UniProtKB-KW"/>
</dbReference>
<keyword evidence="1" id="KW-0067">ATP-binding</keyword>
<evidence type="ECO:0000313" key="3">
    <source>
        <dbReference type="EMBL" id="KAJ6646482.1"/>
    </source>
</evidence>
<dbReference type="Proteomes" id="UP001151699">
    <property type="component" value="Chromosome A"/>
</dbReference>
<evidence type="ECO:0000313" key="4">
    <source>
        <dbReference type="Proteomes" id="UP001151699"/>
    </source>
</evidence>
<gene>
    <name evidence="3" type="primary">pfh1</name>
    <name evidence="3" type="ORF">Bhyg_01693</name>
</gene>
<dbReference type="Pfam" id="PF05970">
    <property type="entry name" value="PIF1"/>
    <property type="match status" value="1"/>
</dbReference>
<comment type="cofactor">
    <cofactor evidence="1">
        <name>Mg(2+)</name>
        <dbReference type="ChEBI" id="CHEBI:18420"/>
    </cofactor>
</comment>
<protein>
    <recommendedName>
        <fullName evidence="1">ATP-dependent DNA helicase</fullName>
        <ecNumber evidence="1">5.6.2.3</ecNumber>
    </recommendedName>
</protein>
<keyword evidence="1" id="KW-0378">Hydrolase</keyword>
<dbReference type="PANTHER" id="PTHR47642">
    <property type="entry name" value="ATP-DEPENDENT DNA HELICASE"/>
    <property type="match status" value="1"/>
</dbReference>
<dbReference type="SUPFAM" id="SSF52540">
    <property type="entry name" value="P-loop containing nucleoside triphosphate hydrolases"/>
    <property type="match status" value="2"/>
</dbReference>
<dbReference type="GO" id="GO:0043139">
    <property type="term" value="F:5'-3' DNA helicase activity"/>
    <property type="evidence" value="ECO:0007669"/>
    <property type="project" value="UniProtKB-EC"/>
</dbReference>
<keyword evidence="1" id="KW-0547">Nucleotide-binding</keyword>
<reference evidence="3" key="1">
    <citation type="submission" date="2022-07" db="EMBL/GenBank/DDBJ databases">
        <authorList>
            <person name="Trinca V."/>
            <person name="Uliana J.V.C."/>
            <person name="Torres T.T."/>
            <person name="Ward R.J."/>
            <person name="Monesi N."/>
        </authorList>
    </citation>
    <scope>NUCLEOTIDE SEQUENCE</scope>
    <source>
        <strain evidence="3">HSMRA1968</strain>
        <tissue evidence="3">Whole embryos</tissue>
    </source>
</reference>
<dbReference type="GO" id="GO:0000723">
    <property type="term" value="P:telomere maintenance"/>
    <property type="evidence" value="ECO:0007669"/>
    <property type="project" value="InterPro"/>
</dbReference>
<comment type="catalytic activity">
    <reaction evidence="1">
        <text>ATP + H2O = ADP + phosphate + H(+)</text>
        <dbReference type="Rhea" id="RHEA:13065"/>
        <dbReference type="ChEBI" id="CHEBI:15377"/>
        <dbReference type="ChEBI" id="CHEBI:15378"/>
        <dbReference type="ChEBI" id="CHEBI:30616"/>
        <dbReference type="ChEBI" id="CHEBI:43474"/>
        <dbReference type="ChEBI" id="CHEBI:456216"/>
        <dbReference type="EC" id="5.6.2.3"/>
    </reaction>
</comment>
<dbReference type="GO" id="GO:0006310">
    <property type="term" value="P:DNA recombination"/>
    <property type="evidence" value="ECO:0007669"/>
    <property type="project" value="UniProtKB-KW"/>
</dbReference>
<accession>A0A9Q0NAQ0</accession>
<keyword evidence="4" id="KW-1185">Reference proteome</keyword>
<dbReference type="Gene3D" id="3.40.50.300">
    <property type="entry name" value="P-loop containing nucleotide triphosphate hydrolases"/>
    <property type="match status" value="1"/>
</dbReference>
<dbReference type="GO" id="GO:0005524">
    <property type="term" value="F:ATP binding"/>
    <property type="evidence" value="ECO:0007669"/>
    <property type="project" value="UniProtKB-KW"/>
</dbReference>
<organism evidence="3 4">
    <name type="scientific">Pseudolycoriella hygida</name>
    <dbReference type="NCBI Taxonomy" id="35572"/>
    <lineage>
        <taxon>Eukaryota</taxon>
        <taxon>Metazoa</taxon>
        <taxon>Ecdysozoa</taxon>
        <taxon>Arthropoda</taxon>
        <taxon>Hexapoda</taxon>
        <taxon>Insecta</taxon>
        <taxon>Pterygota</taxon>
        <taxon>Neoptera</taxon>
        <taxon>Endopterygota</taxon>
        <taxon>Diptera</taxon>
        <taxon>Nematocera</taxon>
        <taxon>Sciaroidea</taxon>
        <taxon>Sciaridae</taxon>
        <taxon>Pseudolycoriella</taxon>
    </lineage>
</organism>
<dbReference type="InterPro" id="IPR027417">
    <property type="entry name" value="P-loop_NTPase"/>
</dbReference>
<dbReference type="GO" id="GO:0016787">
    <property type="term" value="F:hydrolase activity"/>
    <property type="evidence" value="ECO:0007669"/>
    <property type="project" value="UniProtKB-KW"/>
</dbReference>
<comment type="caution">
    <text evidence="3">The sequence shown here is derived from an EMBL/GenBank/DDBJ whole genome shotgun (WGS) entry which is preliminary data.</text>
</comment>
<keyword evidence="1" id="KW-0233">DNA recombination</keyword>
<dbReference type="InterPro" id="IPR051055">
    <property type="entry name" value="PIF1_helicase"/>
</dbReference>
<dbReference type="EMBL" id="WJQU01000001">
    <property type="protein sequence ID" value="KAJ6646482.1"/>
    <property type="molecule type" value="Genomic_DNA"/>
</dbReference>
<keyword evidence="1" id="KW-0234">DNA repair</keyword>
<proteinExistence type="inferred from homology"/>
<name>A0A9Q0NAQ0_9DIPT</name>
<evidence type="ECO:0000256" key="1">
    <source>
        <dbReference type="RuleBase" id="RU363044"/>
    </source>
</evidence>
<keyword evidence="1 3" id="KW-0347">Helicase</keyword>
<feature type="domain" description="DNA helicase Pif1-like DEAD-box helicase" evidence="2">
    <location>
        <begin position="760"/>
        <end position="936"/>
    </location>
</feature>
<dbReference type="AlphaFoldDB" id="A0A9Q0NAQ0"/>
<dbReference type="InterPro" id="IPR010285">
    <property type="entry name" value="DNA_helicase_pif1-like_DEAD"/>
</dbReference>
<sequence length="1163" mass="134614">MCYQRSKEHQNNPLYKDIKFSNKNLNDLPNDDIPDSLWITMDSSTNVDFLNSCRTGYTNENVNNIDSQTNREEEVLRESIIGQSFETCGGNETLVTLTTSAFIDVDGVDTSTDDIQNHILNHTFLAKQDTKTADGTYYKIPHSEKPVNQYGNPLLLLGLFPTLFPYGLGSPDDPKRKIKTCYKTHLQYLLSYQDRRFERHYSFIYVVFNILQRRNACYSAKLMMNQPYSQSYANQISKVNIISTLIMGGVLGPMDSYFGPVESQGRGSLHIHMLLWLLHKLKPKDMMEKIKDPEFRDNLIKYLEDIVRETITEHGYLLNSCDSEQLTDNSKDNTELNETDNVSKPNLKYLKGDIPAACLFTPDPRDPDYEQKFNQDIINLVNETNIHRHNATCYKYAKLTDKRTTCRMRFPRAKVEKSSMDPETGELKLRHILDRSRKLILKCYNTIASKTELSGVQVASYLMNYKDHYTNQTFENIYVIGIERYMQTGLDRMKKVESNNSIEENAESIIENEETDNSLEEEVNEEKNEEQFNLELNDDGTNFILVNQRVDYEYRPIEIENLCLYEFVSKYKKQKKKMSDEKFLKQQQQDLISKEMNLEVDDSQNKTRGRSAQKRYIFDEGHPQVLTHILMERVKQVIPVLIGPQIPRKNRESTRERYCRSILTLFYPWRTFSDLCSPDESWLDSWTNKEEYLQYLQLKREKEKLRRAILLCSSEKDCNDSSNLNQLWDNNQNIDNIIPDVVIRSIDITTQELIISKYSLNEEQKRAFTIITDHLDGKCFSNIDGNKHNQLIMCIPASAGTGKSHLNRSLTEYFKLTDRLPMLRKLAPTSVAANEMGEGGLTMQSFIHCHLSANISQTRKSNIEMEWKHIKYVFVDEVSMVGLDSLAKLSRLMTLAKEDWADAATPFGGKNMVFFGDLMQYKPVMDLPVYTDILNQEFELKNARNIFLEEHYGCKLMSLLNILEKQMRTSDRRLLDIQNRIRTGKATKDDHNELRKRVVGIGSELESRADSPWNSAPVIVFRNDLRTCINNMAAEKFAKEIGTRMIVSVANDKLSIASSKNKEILRYILSLDDNKTQGLPGYLPLVKNMPVMLTKSLFSELGVSNGSIGIFKKLIYEDIESDCNEMIDTKKFYDNTIYIKEPLFALVEVIKFEKLPNLNDLAQ</sequence>
<dbReference type="EC" id="5.6.2.3" evidence="1"/>
<keyword evidence="1" id="KW-0227">DNA damage</keyword>
<evidence type="ECO:0000259" key="2">
    <source>
        <dbReference type="Pfam" id="PF05970"/>
    </source>
</evidence>
<dbReference type="OrthoDB" id="6744990at2759"/>